<feature type="domain" description="U-box" evidence="13">
    <location>
        <begin position="674"/>
        <end position="747"/>
    </location>
</feature>
<dbReference type="Pfam" id="PF07714">
    <property type="entry name" value="PK_Tyr_Ser-Thr"/>
    <property type="match status" value="1"/>
</dbReference>
<dbReference type="EMBL" id="JAMQYH010000004">
    <property type="protein sequence ID" value="KAJ1691169.1"/>
    <property type="molecule type" value="Genomic_DNA"/>
</dbReference>
<keyword evidence="4" id="KW-0808">Transferase</keyword>
<dbReference type="PANTHER" id="PTHR45647:SF65">
    <property type="entry name" value="U-BOX DOMAIN-CONTAINING PROTEIN KINASE FAMILY PROTEIN"/>
    <property type="match status" value="1"/>
</dbReference>
<keyword evidence="6" id="KW-0418">Kinase</keyword>
<keyword evidence="8 11" id="KW-0067">ATP-binding</keyword>
<dbReference type="InterPro" id="IPR001245">
    <property type="entry name" value="Ser-Thr/Tyr_kinase_cat_dom"/>
</dbReference>
<dbReference type="InterPro" id="IPR003613">
    <property type="entry name" value="Ubox_domain"/>
</dbReference>
<evidence type="ECO:0008006" key="16">
    <source>
        <dbReference type="Google" id="ProtNLM"/>
    </source>
</evidence>
<dbReference type="InterPro" id="IPR008271">
    <property type="entry name" value="Ser/Thr_kinase_AS"/>
</dbReference>
<dbReference type="Gene3D" id="3.30.40.10">
    <property type="entry name" value="Zinc/RING finger domain, C3HC4 (zinc finger)"/>
    <property type="match status" value="1"/>
</dbReference>
<dbReference type="GO" id="GO:0061630">
    <property type="term" value="F:ubiquitin protein ligase activity"/>
    <property type="evidence" value="ECO:0007669"/>
    <property type="project" value="UniProtKB-EC"/>
</dbReference>
<dbReference type="FunFam" id="1.10.510.10:FF:001023">
    <property type="entry name" value="Os07g0541700 protein"/>
    <property type="match status" value="1"/>
</dbReference>
<keyword evidence="5 11" id="KW-0547">Nucleotide-binding</keyword>
<evidence type="ECO:0000256" key="9">
    <source>
        <dbReference type="ARBA" id="ARBA00047899"/>
    </source>
</evidence>
<evidence type="ECO:0000256" key="1">
    <source>
        <dbReference type="ARBA" id="ARBA00000900"/>
    </source>
</evidence>
<dbReference type="GO" id="GO:0004674">
    <property type="term" value="F:protein serine/threonine kinase activity"/>
    <property type="evidence" value="ECO:0007669"/>
    <property type="project" value="UniProtKB-KW"/>
</dbReference>
<dbReference type="PANTHER" id="PTHR45647">
    <property type="entry name" value="OS02G0152300 PROTEIN"/>
    <property type="match status" value="1"/>
</dbReference>
<dbReference type="InterPro" id="IPR051348">
    <property type="entry name" value="U-box_ubiquitin_ligases"/>
</dbReference>
<dbReference type="PROSITE" id="PS00107">
    <property type="entry name" value="PROTEIN_KINASE_ATP"/>
    <property type="match status" value="1"/>
</dbReference>
<dbReference type="InterPro" id="IPR014729">
    <property type="entry name" value="Rossmann-like_a/b/a_fold"/>
</dbReference>
<evidence type="ECO:0000259" key="13">
    <source>
        <dbReference type="PROSITE" id="PS51698"/>
    </source>
</evidence>
<dbReference type="CDD" id="cd16655">
    <property type="entry name" value="RING-Ubox_WDSUB1-like"/>
    <property type="match status" value="1"/>
</dbReference>
<dbReference type="InterPro" id="IPR017441">
    <property type="entry name" value="Protein_kinase_ATP_BS"/>
</dbReference>
<dbReference type="Gene3D" id="3.30.200.20">
    <property type="entry name" value="Phosphorylase Kinase, domain 1"/>
    <property type="match status" value="1"/>
</dbReference>
<name>A0A9Q0HMA8_9POAL</name>
<evidence type="ECO:0000256" key="11">
    <source>
        <dbReference type="PROSITE-ProRule" id="PRU10141"/>
    </source>
</evidence>
<feature type="binding site" evidence="11">
    <location>
        <position position="416"/>
    </location>
    <ligand>
        <name>ATP</name>
        <dbReference type="ChEBI" id="CHEBI:30616"/>
    </ligand>
</feature>
<evidence type="ECO:0000256" key="10">
    <source>
        <dbReference type="ARBA" id="ARBA00048679"/>
    </source>
</evidence>
<dbReference type="SMART" id="SM00220">
    <property type="entry name" value="S_TKc"/>
    <property type="match status" value="1"/>
</dbReference>
<dbReference type="InterPro" id="IPR011009">
    <property type="entry name" value="Kinase-like_dom_sf"/>
</dbReference>
<dbReference type="PROSITE" id="PS50011">
    <property type="entry name" value="PROTEIN_KINASE_DOM"/>
    <property type="match status" value="1"/>
</dbReference>
<feature type="domain" description="Protein kinase" evidence="12">
    <location>
        <begin position="389"/>
        <end position="658"/>
    </location>
</feature>
<dbReference type="AlphaFoldDB" id="A0A9Q0HMA8"/>
<evidence type="ECO:0000313" key="15">
    <source>
        <dbReference type="Proteomes" id="UP001151287"/>
    </source>
</evidence>
<evidence type="ECO:0000256" key="4">
    <source>
        <dbReference type="ARBA" id="ARBA00022679"/>
    </source>
</evidence>
<dbReference type="FunFam" id="3.30.200.20:FF:000162">
    <property type="entry name" value="Adenine nucleotide alpha hydrolase-like domain kinase"/>
    <property type="match status" value="1"/>
</dbReference>
<evidence type="ECO:0000256" key="8">
    <source>
        <dbReference type="ARBA" id="ARBA00022840"/>
    </source>
</evidence>
<organism evidence="14 15">
    <name type="scientific">Rhynchospora breviuscula</name>
    <dbReference type="NCBI Taxonomy" id="2022672"/>
    <lineage>
        <taxon>Eukaryota</taxon>
        <taxon>Viridiplantae</taxon>
        <taxon>Streptophyta</taxon>
        <taxon>Embryophyta</taxon>
        <taxon>Tracheophyta</taxon>
        <taxon>Spermatophyta</taxon>
        <taxon>Magnoliopsida</taxon>
        <taxon>Liliopsida</taxon>
        <taxon>Poales</taxon>
        <taxon>Cyperaceae</taxon>
        <taxon>Cyperoideae</taxon>
        <taxon>Rhynchosporeae</taxon>
        <taxon>Rhynchospora</taxon>
    </lineage>
</organism>
<gene>
    <name evidence="14" type="ORF">LUZ63_015324</name>
</gene>
<dbReference type="GO" id="GO:0005524">
    <property type="term" value="F:ATP binding"/>
    <property type="evidence" value="ECO:0007669"/>
    <property type="project" value="UniProtKB-UniRule"/>
</dbReference>
<comment type="catalytic activity">
    <reaction evidence="9">
        <text>L-threonyl-[protein] + ATP = O-phospho-L-threonyl-[protein] + ADP + H(+)</text>
        <dbReference type="Rhea" id="RHEA:46608"/>
        <dbReference type="Rhea" id="RHEA-COMP:11060"/>
        <dbReference type="Rhea" id="RHEA-COMP:11605"/>
        <dbReference type="ChEBI" id="CHEBI:15378"/>
        <dbReference type="ChEBI" id="CHEBI:30013"/>
        <dbReference type="ChEBI" id="CHEBI:30616"/>
        <dbReference type="ChEBI" id="CHEBI:61977"/>
        <dbReference type="ChEBI" id="CHEBI:456216"/>
        <dbReference type="EC" id="2.7.11.1"/>
    </reaction>
</comment>
<dbReference type="Gene3D" id="3.40.50.620">
    <property type="entry name" value="HUPs"/>
    <property type="match status" value="1"/>
</dbReference>
<evidence type="ECO:0000256" key="6">
    <source>
        <dbReference type="ARBA" id="ARBA00022777"/>
    </source>
</evidence>
<evidence type="ECO:0000313" key="14">
    <source>
        <dbReference type="EMBL" id="KAJ1691169.1"/>
    </source>
</evidence>
<accession>A0A9Q0HMA8</accession>
<evidence type="ECO:0000256" key="7">
    <source>
        <dbReference type="ARBA" id="ARBA00022786"/>
    </source>
</evidence>
<dbReference type="CDD" id="cd01989">
    <property type="entry name" value="USP_STK_Ubox_N"/>
    <property type="match status" value="1"/>
</dbReference>
<comment type="caution">
    <text evidence="14">The sequence shown here is derived from an EMBL/GenBank/DDBJ whole genome shotgun (WGS) entry which is preliminary data.</text>
</comment>
<comment type="catalytic activity">
    <reaction evidence="10">
        <text>L-seryl-[protein] + ATP = O-phospho-L-seryl-[protein] + ADP + H(+)</text>
        <dbReference type="Rhea" id="RHEA:17989"/>
        <dbReference type="Rhea" id="RHEA-COMP:9863"/>
        <dbReference type="Rhea" id="RHEA-COMP:11604"/>
        <dbReference type="ChEBI" id="CHEBI:15378"/>
        <dbReference type="ChEBI" id="CHEBI:29999"/>
        <dbReference type="ChEBI" id="CHEBI:30616"/>
        <dbReference type="ChEBI" id="CHEBI:83421"/>
        <dbReference type="ChEBI" id="CHEBI:456216"/>
        <dbReference type="EC" id="2.7.11.1"/>
    </reaction>
</comment>
<keyword evidence="7" id="KW-0833">Ubl conjugation pathway</keyword>
<comment type="catalytic activity">
    <reaction evidence="1">
        <text>S-ubiquitinyl-[E2 ubiquitin-conjugating enzyme]-L-cysteine + [acceptor protein]-L-lysine = [E2 ubiquitin-conjugating enzyme]-L-cysteine + N(6)-ubiquitinyl-[acceptor protein]-L-lysine.</text>
        <dbReference type="EC" id="2.3.2.27"/>
    </reaction>
</comment>
<evidence type="ECO:0000256" key="5">
    <source>
        <dbReference type="ARBA" id="ARBA00022741"/>
    </source>
</evidence>
<proteinExistence type="predicted"/>
<dbReference type="SUPFAM" id="SSF52402">
    <property type="entry name" value="Adenine nucleotide alpha hydrolases-like"/>
    <property type="match status" value="1"/>
</dbReference>
<dbReference type="OrthoDB" id="10064100at2759"/>
<dbReference type="Proteomes" id="UP001151287">
    <property type="component" value="Unassembled WGS sequence"/>
</dbReference>
<dbReference type="Gene3D" id="1.10.510.10">
    <property type="entry name" value="Transferase(Phosphotransferase) domain 1"/>
    <property type="match status" value="1"/>
</dbReference>
<dbReference type="SMART" id="SM00504">
    <property type="entry name" value="Ubox"/>
    <property type="match status" value="1"/>
</dbReference>
<sequence length="747" mass="84400">MASFSDASALSSETRVTVVAAVRDGRGSRRAVSWVSEHLGPLSCRIVLVHVIPPISFIPSPSGEMIPIEKMEKDVVAMYKHDTNRRVVESLDPLKRLFGRRKVEILVLEGHDPATALIRYVSDNCIRNLVVGASSFRYSCLGRIINQADVASTVLEKMPSHCNVIVVSRRRLKMKIPKLDAPTGSDNRMEVQLISQRAFSESGRKWLLREQFLHSFLGGNIQKYAASSLSASSSMCTDQNSRSEVPRIIYAKTTQSFGAEDEVLKLKTDLQTMLAMYERACEDLVQAKKKIQSLSIECSQEAKKVQDALQREAALKCLIEMKTRHSEDSNLEVEAQKQLMQGTVDRYQAEISANQASLDKPNVVNAFLARGNRCRRYSKEEIEQATDNFSAAKKIGEGSYGNVYRCTLDHKEVAIKVLKQDSKERMEEFLLEVEILSQLHHPNLVLLLGFCPENGTLIYEYMENGSLDNHLLYQNDKQARPLPWLVRFRIVLEVARGLAFLHRTKPEPIVHRDLKPGNILLDQNYTSKIGDVGLAKLLCDVVPDGLTEYKETILVGTLYYMDPEYQRTGTIRPKSDLYALGVITLQLLTGRHPHGLLMSMERAVENGSLAGLFDRSVPDCPVEAAERLAKLAIRCSQLRCRDRPDLEDEFLPEMEEIMRIATGAYELERSNMRVVPRHFICPILNEMMEDPYLAGDGHTYEYRAITAWLEKSDISPVTKQNLQHTSIIPNISLRSALQEWKLSGQFM</sequence>
<keyword evidence="15" id="KW-1185">Reference proteome</keyword>
<evidence type="ECO:0000256" key="2">
    <source>
        <dbReference type="ARBA" id="ARBA00004906"/>
    </source>
</evidence>
<protein>
    <recommendedName>
        <fullName evidence="16">Serine/threonine-protein kinase</fullName>
    </recommendedName>
</protein>
<dbReference type="PROSITE" id="PS00108">
    <property type="entry name" value="PROTEIN_KINASE_ST"/>
    <property type="match status" value="1"/>
</dbReference>
<evidence type="ECO:0000259" key="12">
    <source>
        <dbReference type="PROSITE" id="PS50011"/>
    </source>
</evidence>
<reference evidence="14" key="1">
    <citation type="journal article" date="2022" name="Cell">
        <title>Repeat-based holocentromeres influence genome architecture and karyotype evolution.</title>
        <authorList>
            <person name="Hofstatter P.G."/>
            <person name="Thangavel G."/>
            <person name="Lux T."/>
            <person name="Neumann P."/>
            <person name="Vondrak T."/>
            <person name="Novak P."/>
            <person name="Zhang M."/>
            <person name="Costa L."/>
            <person name="Castellani M."/>
            <person name="Scott A."/>
            <person name="Toegelov H."/>
            <person name="Fuchs J."/>
            <person name="Mata-Sucre Y."/>
            <person name="Dias Y."/>
            <person name="Vanzela A.L.L."/>
            <person name="Huettel B."/>
            <person name="Almeida C.C.S."/>
            <person name="Simkova H."/>
            <person name="Souza G."/>
            <person name="Pedrosa-Harand A."/>
            <person name="Macas J."/>
            <person name="Mayer K.F.X."/>
            <person name="Houben A."/>
            <person name="Marques A."/>
        </authorList>
    </citation>
    <scope>NUCLEOTIDE SEQUENCE</scope>
    <source>
        <strain evidence="14">RhyBre1mFocal</strain>
    </source>
</reference>
<keyword evidence="3" id="KW-0723">Serine/threonine-protein kinase</keyword>
<dbReference type="InterPro" id="IPR000719">
    <property type="entry name" value="Prot_kinase_dom"/>
</dbReference>
<dbReference type="SUPFAM" id="SSF57850">
    <property type="entry name" value="RING/U-box"/>
    <property type="match status" value="1"/>
</dbReference>
<dbReference type="GO" id="GO:0016567">
    <property type="term" value="P:protein ubiquitination"/>
    <property type="evidence" value="ECO:0007669"/>
    <property type="project" value="InterPro"/>
</dbReference>
<dbReference type="SUPFAM" id="SSF56112">
    <property type="entry name" value="Protein kinase-like (PK-like)"/>
    <property type="match status" value="1"/>
</dbReference>
<dbReference type="InterPro" id="IPR013083">
    <property type="entry name" value="Znf_RING/FYVE/PHD"/>
</dbReference>
<comment type="pathway">
    <text evidence="2">Protein modification; protein ubiquitination.</text>
</comment>
<dbReference type="PROSITE" id="PS51698">
    <property type="entry name" value="U_BOX"/>
    <property type="match status" value="1"/>
</dbReference>
<evidence type="ECO:0000256" key="3">
    <source>
        <dbReference type="ARBA" id="ARBA00022527"/>
    </source>
</evidence>
<dbReference type="Pfam" id="PF04564">
    <property type="entry name" value="U-box"/>
    <property type="match status" value="1"/>
</dbReference>